<evidence type="ECO:0000313" key="2">
    <source>
        <dbReference type="EMBL" id="KFN50563.1"/>
    </source>
</evidence>
<dbReference type="eggNOG" id="ENOG5031G11">
    <property type="taxonomic scope" value="Bacteria"/>
</dbReference>
<dbReference type="Proteomes" id="UP000029391">
    <property type="component" value="Unassembled WGS sequence"/>
</dbReference>
<proteinExistence type="predicted"/>
<accession>A0A091BD22</accession>
<evidence type="ECO:0008006" key="4">
    <source>
        <dbReference type="Google" id="ProtNLM"/>
    </source>
</evidence>
<feature type="chain" id="PRO_5001869617" description="PepSY domain-containing protein" evidence="1">
    <location>
        <begin position="26"/>
        <end position="128"/>
    </location>
</feature>
<evidence type="ECO:0000256" key="1">
    <source>
        <dbReference type="SAM" id="SignalP"/>
    </source>
</evidence>
<dbReference type="RefSeq" id="WP_026817508.1">
    <property type="nucleotide sequence ID" value="NZ_AUFF01000010.1"/>
</dbReference>
<dbReference type="EMBL" id="AWXU01000017">
    <property type="protein sequence ID" value="KFN50563.1"/>
    <property type="molecule type" value="Genomic_DNA"/>
</dbReference>
<evidence type="ECO:0000313" key="3">
    <source>
        <dbReference type="Proteomes" id="UP000029391"/>
    </source>
</evidence>
<reference evidence="2 3" key="1">
    <citation type="submission" date="2013-09" db="EMBL/GenBank/DDBJ databases">
        <title>Genome sequencing of Arenimonas composti.</title>
        <authorList>
            <person name="Chen F."/>
            <person name="Wang G."/>
        </authorList>
    </citation>
    <scope>NUCLEOTIDE SEQUENCE [LARGE SCALE GENOMIC DNA]</scope>
    <source>
        <strain evidence="2 3">TR7-09</strain>
    </source>
</reference>
<dbReference type="AlphaFoldDB" id="A0A091BD22"/>
<gene>
    <name evidence="2" type="ORF">P873_05230</name>
</gene>
<dbReference type="OrthoDB" id="5986598at2"/>
<sequence length="128" mass="13569">MKLKLVDFPGLLALVLIIASASAFAVPSNKWRLEFSGGAESAGEIVLSVTPDGGFPQEVAVAIDSSDGENEVAEKVAEALRAAAGPQYQIERDDGEDVLIKRREGAALFQVSLVRNTVEGVRIGFDPE</sequence>
<keyword evidence="3" id="KW-1185">Reference proteome</keyword>
<keyword evidence="1" id="KW-0732">Signal</keyword>
<protein>
    <recommendedName>
        <fullName evidence="4">PepSY domain-containing protein</fullName>
    </recommendedName>
</protein>
<organism evidence="2 3">
    <name type="scientific">Arenimonas composti TR7-09 = DSM 18010</name>
    <dbReference type="NCBI Taxonomy" id="1121013"/>
    <lineage>
        <taxon>Bacteria</taxon>
        <taxon>Pseudomonadati</taxon>
        <taxon>Pseudomonadota</taxon>
        <taxon>Gammaproteobacteria</taxon>
        <taxon>Lysobacterales</taxon>
        <taxon>Lysobacteraceae</taxon>
        <taxon>Arenimonas</taxon>
    </lineage>
</organism>
<feature type="signal peptide" evidence="1">
    <location>
        <begin position="1"/>
        <end position="25"/>
    </location>
</feature>
<name>A0A091BD22_9GAMM</name>
<comment type="caution">
    <text evidence="2">The sequence shown here is derived from an EMBL/GenBank/DDBJ whole genome shotgun (WGS) entry which is preliminary data.</text>
</comment>